<protein>
    <submittedName>
        <fullName evidence="1">Uncharacterized protein</fullName>
    </submittedName>
</protein>
<accession>A0A9D5WZY8</accession>
<dbReference type="Proteomes" id="UP000787419">
    <property type="component" value="Unassembled WGS sequence"/>
</dbReference>
<dbReference type="RefSeq" id="WP_278488587.1">
    <property type="nucleotide sequence ID" value="NZ_CAJZDG010000056.1"/>
</dbReference>
<sequence>MKKSIRQVQYYLIALLLIIIGSSCKKQEKQTRTTKVVQATKPADKKQGKKKNLLRFYEKQIRQFYLDFIDVGLDGIMVMPPAKQEKYVDIAAELCYDALLKFGFQPVSTEEAQRAIKKYFNIDITADNATLSKYGFRRYIYKDGNPTGRAEQKLSFVAESYEQPTFFWYKTIFFPKYNFLMTFPSIGQVVGVEGMGEIDGEDSEYYAKKGKLEYDHEYFDPTYYINEFIFHDSKVAFNWLKINDNFLENLFEDYGYDKSDAINKMMIDKVIKRKDMIPFTDDYKELFAGKGINKKLLIHEGLLKYMLRHANEENNYFCIVDQYLDEVLDIKYKPNYKDLTIEERYKIAAYVGYYYGLMYEKCIGTPCDCNSFGASLYYDKSFMAFIKRNNYFGLKGFKKIIEEQYDRYQEGVAVLEHRSSGE</sequence>
<dbReference type="EMBL" id="JABZTM010000001">
    <property type="protein sequence ID" value="MBF1445766.1"/>
    <property type="molecule type" value="Genomic_DNA"/>
</dbReference>
<reference evidence="1" key="1">
    <citation type="submission" date="2020-04" db="EMBL/GenBank/DDBJ databases">
        <title>Deep metagenomics examines the oral microbiome during advanced dental caries in children, revealing novel taxa and co-occurrences with host molecules.</title>
        <authorList>
            <person name="Baker J.L."/>
            <person name="Morton J.T."/>
            <person name="Dinis M."/>
            <person name="Alvarez R."/>
            <person name="Tran N.C."/>
            <person name="Knight R."/>
            <person name="Edlund A."/>
        </authorList>
    </citation>
    <scope>NUCLEOTIDE SEQUENCE</scope>
    <source>
        <strain evidence="1">JCVI_32_bin.50</strain>
    </source>
</reference>
<dbReference type="PROSITE" id="PS51257">
    <property type="entry name" value="PROKAR_LIPOPROTEIN"/>
    <property type="match status" value="1"/>
</dbReference>
<evidence type="ECO:0000313" key="1">
    <source>
        <dbReference type="EMBL" id="MBF1445766.1"/>
    </source>
</evidence>
<evidence type="ECO:0000313" key="2">
    <source>
        <dbReference type="Proteomes" id="UP000787419"/>
    </source>
</evidence>
<dbReference type="AlphaFoldDB" id="A0A9D5WZY8"/>
<comment type="caution">
    <text evidence="1">The sequence shown here is derived from an EMBL/GenBank/DDBJ whole genome shotgun (WGS) entry which is preliminary data.</text>
</comment>
<organism evidence="1 2">
    <name type="scientific">Prevotella nigrescens</name>
    <dbReference type="NCBI Taxonomy" id="28133"/>
    <lineage>
        <taxon>Bacteria</taxon>
        <taxon>Pseudomonadati</taxon>
        <taxon>Bacteroidota</taxon>
        <taxon>Bacteroidia</taxon>
        <taxon>Bacteroidales</taxon>
        <taxon>Prevotellaceae</taxon>
        <taxon>Prevotella</taxon>
    </lineage>
</organism>
<gene>
    <name evidence="1" type="ORF">HXN55_00045</name>
</gene>
<name>A0A9D5WZY8_9BACT</name>
<proteinExistence type="predicted"/>